<keyword evidence="5 6" id="KW-0472">Membrane</keyword>
<sequence>MNAAPSRVPLFSAEKLRGDFFPWVLAVVTGLDYFDNAIFSFFTSYIAGGVNASPDELVWSSSAYAVAAVLGILQQQWWVERIGYRRYVAGCMLLYAAGAVAAALCESSVELAFARGFQGYFIGPMMGTCRILIQLSFTPQQRPAATRAFLILIVVSTALAPLLGGQLVAHFDWRALFACTAPVGVLFAILALLALPNSGDVQPEERGATHFWPYLIFAFAQGALQIVMQQVRFKLFSASPELVVLTVSGIGALAWFAWQQWHHPSPLVRLHALREKTFQMGLILYMFYYYESTAFSYLIARFLEGGLNYPVENTGQLVGVTSLISASALFVYLRYAKLLPRKKWLIVSGFAIAAFAATWMTRMSPDVGEAALIVPLLLRGLLLLFIVLPVANLTFRIFAIEEFTHGYRLKNIVRQLTISFATASVIIIEQHRQALHQARLAEYANPFNPAFQSTIAALTNGFVSTGRSLAEAHALAIVEVSRTVARQASFLTSLDGFYFLIGVAVCGGIFAAWQKQID</sequence>
<feature type="transmembrane region" description="Helical" evidence="6">
    <location>
        <begin position="20"/>
        <end position="45"/>
    </location>
</feature>
<dbReference type="RefSeq" id="WP_349541136.1">
    <property type="nucleotide sequence ID" value="NZ_JAOALG010000001.1"/>
</dbReference>
<accession>A0ABV1LHA1</accession>
<feature type="transmembrane region" description="Helical" evidence="6">
    <location>
        <begin position="87"/>
        <end position="105"/>
    </location>
</feature>
<gene>
    <name evidence="8" type="ORF">N0A02_02515</name>
</gene>
<evidence type="ECO:0000313" key="9">
    <source>
        <dbReference type="Proteomes" id="UP001469089"/>
    </source>
</evidence>
<evidence type="ECO:0000256" key="2">
    <source>
        <dbReference type="ARBA" id="ARBA00022448"/>
    </source>
</evidence>
<dbReference type="Gene3D" id="1.20.1250.20">
    <property type="entry name" value="MFS general substrate transporter like domains"/>
    <property type="match status" value="1"/>
</dbReference>
<keyword evidence="3 6" id="KW-0812">Transmembrane</keyword>
<dbReference type="InterPro" id="IPR020846">
    <property type="entry name" value="MFS_dom"/>
</dbReference>
<evidence type="ECO:0000256" key="3">
    <source>
        <dbReference type="ARBA" id="ARBA00022692"/>
    </source>
</evidence>
<reference evidence="8 9" key="1">
    <citation type="journal article" date="2024" name="Chem. Sci.">
        <title>Discovery of a lagriamide polyketide by integrated genome mining, isotopic labeling, and untargeted metabolomics.</title>
        <authorList>
            <person name="Fergusson C.H."/>
            <person name="Saulog J."/>
            <person name="Paulo B.S."/>
            <person name="Wilson D.M."/>
            <person name="Liu D.Y."/>
            <person name="Morehouse N.J."/>
            <person name="Waterworth S."/>
            <person name="Barkei J."/>
            <person name="Gray C.A."/>
            <person name="Kwan J.C."/>
            <person name="Eustaquio A.S."/>
            <person name="Linington R.G."/>
        </authorList>
    </citation>
    <scope>NUCLEOTIDE SEQUENCE [LARGE SCALE GENOMIC DNA]</scope>
    <source>
        <strain evidence="8 9">RL17-338-BIF-B</strain>
    </source>
</reference>
<keyword evidence="2" id="KW-0813">Transport</keyword>
<evidence type="ECO:0000259" key="7">
    <source>
        <dbReference type="PROSITE" id="PS50850"/>
    </source>
</evidence>
<feature type="transmembrane region" description="Helical" evidence="6">
    <location>
        <begin position="242"/>
        <end position="261"/>
    </location>
</feature>
<keyword evidence="4 6" id="KW-1133">Transmembrane helix</keyword>
<name>A0ABV1LHA1_9BURK</name>
<dbReference type="SUPFAM" id="SSF103473">
    <property type="entry name" value="MFS general substrate transporter"/>
    <property type="match status" value="1"/>
</dbReference>
<dbReference type="EMBL" id="JAOALG010000001">
    <property type="protein sequence ID" value="MEQ5838311.1"/>
    <property type="molecule type" value="Genomic_DNA"/>
</dbReference>
<keyword evidence="9" id="KW-1185">Reference proteome</keyword>
<dbReference type="InterPro" id="IPR036259">
    <property type="entry name" value="MFS_trans_sf"/>
</dbReference>
<proteinExistence type="predicted"/>
<feature type="transmembrane region" description="Helical" evidence="6">
    <location>
        <begin position="57"/>
        <end position="75"/>
    </location>
</feature>
<feature type="transmembrane region" description="Helical" evidence="6">
    <location>
        <begin position="175"/>
        <end position="195"/>
    </location>
</feature>
<evidence type="ECO:0000256" key="1">
    <source>
        <dbReference type="ARBA" id="ARBA00004141"/>
    </source>
</evidence>
<evidence type="ECO:0000256" key="5">
    <source>
        <dbReference type="ARBA" id="ARBA00023136"/>
    </source>
</evidence>
<comment type="subcellular location">
    <subcellularLocation>
        <location evidence="1">Membrane</location>
        <topology evidence="1">Multi-pass membrane protein</topology>
    </subcellularLocation>
</comment>
<feature type="transmembrane region" description="Helical" evidence="6">
    <location>
        <begin position="282"/>
        <end position="303"/>
    </location>
</feature>
<feature type="domain" description="Major facilitator superfamily (MFS) profile" evidence="7">
    <location>
        <begin position="21"/>
        <end position="484"/>
    </location>
</feature>
<organism evidence="8 9">
    <name type="scientific">Paraburkholderia acidicola</name>
    <dbReference type="NCBI Taxonomy" id="1912599"/>
    <lineage>
        <taxon>Bacteria</taxon>
        <taxon>Pseudomonadati</taxon>
        <taxon>Pseudomonadota</taxon>
        <taxon>Betaproteobacteria</taxon>
        <taxon>Burkholderiales</taxon>
        <taxon>Burkholderiaceae</taxon>
        <taxon>Paraburkholderia</taxon>
    </lineage>
</organism>
<evidence type="ECO:0000313" key="8">
    <source>
        <dbReference type="EMBL" id="MEQ5838311.1"/>
    </source>
</evidence>
<feature type="transmembrane region" description="Helical" evidence="6">
    <location>
        <begin position="207"/>
        <end position="227"/>
    </location>
</feature>
<dbReference type="PANTHER" id="PTHR42718:SF9">
    <property type="entry name" value="MAJOR FACILITATOR SUPERFAMILY MULTIDRUG TRANSPORTER MFSC"/>
    <property type="match status" value="1"/>
</dbReference>
<dbReference type="PROSITE" id="PS50850">
    <property type="entry name" value="MFS"/>
    <property type="match status" value="1"/>
</dbReference>
<feature type="transmembrane region" description="Helical" evidence="6">
    <location>
        <begin position="344"/>
        <end position="361"/>
    </location>
</feature>
<feature type="transmembrane region" description="Helical" evidence="6">
    <location>
        <begin position="381"/>
        <end position="399"/>
    </location>
</feature>
<dbReference type="Pfam" id="PF07690">
    <property type="entry name" value="MFS_1"/>
    <property type="match status" value="1"/>
</dbReference>
<dbReference type="PANTHER" id="PTHR42718">
    <property type="entry name" value="MAJOR FACILITATOR SUPERFAMILY MULTIDRUG TRANSPORTER MFSC"/>
    <property type="match status" value="1"/>
</dbReference>
<comment type="caution">
    <text evidence="8">The sequence shown here is derived from an EMBL/GenBank/DDBJ whole genome shotgun (WGS) entry which is preliminary data.</text>
</comment>
<dbReference type="InterPro" id="IPR011701">
    <property type="entry name" value="MFS"/>
</dbReference>
<evidence type="ECO:0000256" key="4">
    <source>
        <dbReference type="ARBA" id="ARBA00022989"/>
    </source>
</evidence>
<protein>
    <submittedName>
        <fullName evidence="8">MFS transporter</fullName>
    </submittedName>
</protein>
<evidence type="ECO:0000256" key="6">
    <source>
        <dbReference type="SAM" id="Phobius"/>
    </source>
</evidence>
<dbReference type="Proteomes" id="UP001469089">
    <property type="component" value="Unassembled WGS sequence"/>
</dbReference>
<feature type="transmembrane region" description="Helical" evidence="6">
    <location>
        <begin position="496"/>
        <end position="513"/>
    </location>
</feature>
<feature type="transmembrane region" description="Helical" evidence="6">
    <location>
        <begin position="149"/>
        <end position="169"/>
    </location>
</feature>